<dbReference type="HOGENOM" id="CLU_1777627_0_0_1"/>
<gene>
    <name evidence="2" type="ORF">GLAREA_09602</name>
</gene>
<evidence type="ECO:0000313" key="3">
    <source>
        <dbReference type="Proteomes" id="UP000016922"/>
    </source>
</evidence>
<feature type="chain" id="PRO_5004508215" evidence="1">
    <location>
        <begin position="21"/>
        <end position="146"/>
    </location>
</feature>
<dbReference type="Proteomes" id="UP000016922">
    <property type="component" value="Unassembled WGS sequence"/>
</dbReference>
<dbReference type="AlphaFoldDB" id="S3D904"/>
<dbReference type="RefSeq" id="XP_008084389.1">
    <property type="nucleotide sequence ID" value="XM_008086198.1"/>
</dbReference>
<reference evidence="2 3" key="1">
    <citation type="journal article" date="2013" name="BMC Genomics">
        <title>Genomics-driven discovery of the pneumocandin biosynthetic gene cluster in the fungus Glarea lozoyensis.</title>
        <authorList>
            <person name="Chen L."/>
            <person name="Yue Q."/>
            <person name="Zhang X."/>
            <person name="Xiang M."/>
            <person name="Wang C."/>
            <person name="Li S."/>
            <person name="Che Y."/>
            <person name="Ortiz-Lopez F.J."/>
            <person name="Bills G.F."/>
            <person name="Liu X."/>
            <person name="An Z."/>
        </authorList>
    </citation>
    <scope>NUCLEOTIDE SEQUENCE [LARGE SCALE GENOMIC DNA]</scope>
    <source>
        <strain evidence="3">ATCC 20868 / MF5171</strain>
    </source>
</reference>
<proteinExistence type="predicted"/>
<dbReference type="KEGG" id="glz:GLAREA_09602"/>
<keyword evidence="1" id="KW-0732">Signal</keyword>
<dbReference type="GeneID" id="19468649"/>
<evidence type="ECO:0000256" key="1">
    <source>
        <dbReference type="SAM" id="SignalP"/>
    </source>
</evidence>
<name>S3D904_GLAL2</name>
<evidence type="ECO:0000313" key="2">
    <source>
        <dbReference type="EMBL" id="EPE28481.1"/>
    </source>
</evidence>
<sequence>MRFSTLSTFGFLGFALLAECNPVGLPLEADKHPAVIEPSAKNPLHSRAAPSCPMKKNKEKVAARAAGVEIPSFLNRRVTEDDCLDLEIKYCNKADDIAELKVDIAEMTPGSSAKKAAEKRLKKMKNSLAQIRTAWDRCEDELARGR</sequence>
<keyword evidence="3" id="KW-1185">Reference proteome</keyword>
<dbReference type="EMBL" id="KE145368">
    <property type="protein sequence ID" value="EPE28481.1"/>
    <property type="molecule type" value="Genomic_DNA"/>
</dbReference>
<organism evidence="2 3">
    <name type="scientific">Glarea lozoyensis (strain ATCC 20868 / MF5171)</name>
    <dbReference type="NCBI Taxonomy" id="1116229"/>
    <lineage>
        <taxon>Eukaryota</taxon>
        <taxon>Fungi</taxon>
        <taxon>Dikarya</taxon>
        <taxon>Ascomycota</taxon>
        <taxon>Pezizomycotina</taxon>
        <taxon>Leotiomycetes</taxon>
        <taxon>Helotiales</taxon>
        <taxon>Helotiaceae</taxon>
        <taxon>Glarea</taxon>
    </lineage>
</organism>
<feature type="signal peptide" evidence="1">
    <location>
        <begin position="1"/>
        <end position="20"/>
    </location>
</feature>
<protein>
    <submittedName>
        <fullName evidence="2">Uncharacterized protein</fullName>
    </submittedName>
</protein>
<accession>S3D904</accession>